<dbReference type="InterPro" id="IPR001349">
    <property type="entry name" value="Cyt_c_oxidase_su6a"/>
</dbReference>
<evidence type="ECO:0000256" key="3">
    <source>
        <dbReference type="ARBA" id="ARBA00022946"/>
    </source>
</evidence>
<evidence type="ECO:0000256" key="2">
    <source>
        <dbReference type="ARBA" id="ARBA00022792"/>
    </source>
</evidence>
<dbReference type="Gene3D" id="4.10.95.10">
    <property type="entry name" value="Cytochrome c oxidase, subunit VIa"/>
    <property type="match status" value="1"/>
</dbReference>
<feature type="region of interest" description="Disordered" evidence="7">
    <location>
        <begin position="150"/>
        <end position="171"/>
    </location>
</feature>
<dbReference type="InParanoid" id="F2U7E1"/>
<name>F2U7E1_SALR5</name>
<protein>
    <recommendedName>
        <fullName evidence="10">Cytochrome c oxidase polypeptide VIa</fullName>
    </recommendedName>
</protein>
<dbReference type="GO" id="GO:0005743">
    <property type="term" value="C:mitochondrial inner membrane"/>
    <property type="evidence" value="ECO:0007669"/>
    <property type="project" value="UniProtKB-SubCell"/>
</dbReference>
<dbReference type="KEGG" id="sre:PTSG_03966"/>
<dbReference type="GeneID" id="16075442"/>
<dbReference type="PANTHER" id="PTHR11504">
    <property type="entry name" value="CYTOCHROME C OXIDASE POLYPEPTIDE VIA"/>
    <property type="match status" value="1"/>
</dbReference>
<feature type="compositionally biased region" description="Basic and acidic residues" evidence="7">
    <location>
        <begin position="96"/>
        <end position="106"/>
    </location>
</feature>
<dbReference type="RefSeq" id="XP_004994862.1">
    <property type="nucleotide sequence ID" value="XM_004994805.1"/>
</dbReference>
<dbReference type="OrthoDB" id="5947505at2759"/>
<dbReference type="EMBL" id="GL832963">
    <property type="protein sequence ID" value="EGD83358.1"/>
    <property type="molecule type" value="Genomic_DNA"/>
</dbReference>
<dbReference type="GO" id="GO:0006123">
    <property type="term" value="P:mitochondrial electron transport, cytochrome c to oxygen"/>
    <property type="evidence" value="ECO:0007669"/>
    <property type="project" value="TreeGrafter"/>
</dbReference>
<proteinExistence type="inferred from homology"/>
<dbReference type="GO" id="GO:0030234">
    <property type="term" value="F:enzyme regulator activity"/>
    <property type="evidence" value="ECO:0007669"/>
    <property type="project" value="TreeGrafter"/>
</dbReference>
<comment type="subcellular location">
    <subcellularLocation>
        <location evidence="1">Mitochondrion inner membrane</location>
    </subcellularLocation>
</comment>
<keyword evidence="9" id="KW-1185">Reference proteome</keyword>
<evidence type="ECO:0000256" key="4">
    <source>
        <dbReference type="ARBA" id="ARBA00023128"/>
    </source>
</evidence>
<dbReference type="InterPro" id="IPR036418">
    <property type="entry name" value="Cyt_c_oxidase_su6a_sf"/>
</dbReference>
<dbReference type="STRING" id="946362.F2U7E1"/>
<sequence length="171" mass="19262">MQAARRLLAGGRRFASTHVAESAGKHDESSFLTYKFGSLLALPLLSYMFYKQVIAAEHIEPPPFVDYDHLRIQKKKFPWGDGRKSLFYNPHTQGTPEEHHEEHTSEEQGSLTKAMAEHLGSRGQEEIRMQHVAAVREAGAKVVRGDTMPVFTSPQVLPENPKAFHDPKRSS</sequence>
<evidence type="ECO:0000313" key="9">
    <source>
        <dbReference type="Proteomes" id="UP000007799"/>
    </source>
</evidence>
<keyword evidence="3" id="KW-0809">Transit peptide</keyword>
<dbReference type="Pfam" id="PF02046">
    <property type="entry name" value="COX6A"/>
    <property type="match status" value="1"/>
</dbReference>
<feature type="region of interest" description="Disordered" evidence="7">
    <location>
        <begin position="88"/>
        <end position="111"/>
    </location>
</feature>
<feature type="compositionally biased region" description="Basic and acidic residues" evidence="7">
    <location>
        <begin position="162"/>
        <end position="171"/>
    </location>
</feature>
<keyword evidence="5" id="KW-0472">Membrane</keyword>
<evidence type="ECO:0000256" key="7">
    <source>
        <dbReference type="SAM" id="MobiDB-lite"/>
    </source>
</evidence>
<dbReference type="AlphaFoldDB" id="F2U7E1"/>
<evidence type="ECO:0008006" key="10">
    <source>
        <dbReference type="Google" id="ProtNLM"/>
    </source>
</evidence>
<reference evidence="8" key="1">
    <citation type="submission" date="2009-08" db="EMBL/GenBank/DDBJ databases">
        <title>Annotation of Salpingoeca rosetta.</title>
        <authorList>
            <consortium name="The Broad Institute Genome Sequencing Platform"/>
            <person name="Russ C."/>
            <person name="Cuomo C."/>
            <person name="Burger G."/>
            <person name="Gray M.W."/>
            <person name="Holland P.W.H."/>
            <person name="King N."/>
            <person name="Lang F.B.F."/>
            <person name="Roger A.J."/>
            <person name="Ruiz-Trillo I."/>
            <person name="Young S.K."/>
            <person name="Zeng Q."/>
            <person name="Gargeya S."/>
            <person name="Alvarado L."/>
            <person name="Berlin A."/>
            <person name="Chapman S.B."/>
            <person name="Chen Z."/>
            <person name="Freedman E."/>
            <person name="Gellesch M."/>
            <person name="Goldberg J."/>
            <person name="Griggs A."/>
            <person name="Gujja S."/>
            <person name="Heilman E."/>
            <person name="Heiman D."/>
            <person name="Howarth C."/>
            <person name="Mehta T."/>
            <person name="Neiman D."/>
            <person name="Pearson M."/>
            <person name="Roberts A."/>
            <person name="Saif S."/>
            <person name="Shea T."/>
            <person name="Shenoy N."/>
            <person name="Sisk P."/>
            <person name="Stolte C."/>
            <person name="Sykes S."/>
            <person name="White J."/>
            <person name="Yandava C."/>
            <person name="Haas B."/>
            <person name="Nusbaum C."/>
            <person name="Birren B."/>
        </authorList>
    </citation>
    <scope>NUCLEOTIDE SEQUENCE [LARGE SCALE GENOMIC DNA]</scope>
    <source>
        <strain evidence="8">ATCC 50818</strain>
    </source>
</reference>
<evidence type="ECO:0000256" key="6">
    <source>
        <dbReference type="RuleBase" id="RU004396"/>
    </source>
</evidence>
<dbReference type="PANTHER" id="PTHR11504:SF0">
    <property type="entry name" value="CYTOCHROME C OXIDASE SUBUNIT"/>
    <property type="match status" value="1"/>
</dbReference>
<dbReference type="FunCoup" id="F2U7E1">
    <property type="interactions" value="978"/>
</dbReference>
<keyword evidence="4" id="KW-0496">Mitochondrion</keyword>
<dbReference type="Proteomes" id="UP000007799">
    <property type="component" value="Unassembled WGS sequence"/>
</dbReference>
<evidence type="ECO:0000256" key="5">
    <source>
        <dbReference type="ARBA" id="ARBA00023136"/>
    </source>
</evidence>
<accession>F2U7E1</accession>
<comment type="similarity">
    <text evidence="6">Belongs to the cytochrome c oxidase subunit 6A family.</text>
</comment>
<evidence type="ECO:0000313" key="8">
    <source>
        <dbReference type="EMBL" id="EGD83358.1"/>
    </source>
</evidence>
<keyword evidence="2" id="KW-0999">Mitochondrion inner membrane</keyword>
<evidence type="ECO:0000256" key="1">
    <source>
        <dbReference type="ARBA" id="ARBA00004273"/>
    </source>
</evidence>
<dbReference type="SUPFAM" id="SSF81411">
    <property type="entry name" value="Mitochondrial cytochrome c oxidase subunit VIa"/>
    <property type="match status" value="1"/>
</dbReference>
<gene>
    <name evidence="8" type="ORF">PTSG_03966</name>
</gene>
<organism evidence="9">
    <name type="scientific">Salpingoeca rosetta (strain ATCC 50818 / BSB-021)</name>
    <dbReference type="NCBI Taxonomy" id="946362"/>
    <lineage>
        <taxon>Eukaryota</taxon>
        <taxon>Choanoflagellata</taxon>
        <taxon>Craspedida</taxon>
        <taxon>Salpingoecidae</taxon>
        <taxon>Salpingoeca</taxon>
    </lineage>
</organism>